<sequence>MEIYHIPHNITVFGNEVNSFPDGIGEAFDALIKILPKDDHRSYYGISWCIENNITYIAAAEQKKEGEAEKYECTKYTVEKGDYLSVPVYDWMSKTNCIKDVFTEIMKDERADNQTPAIEIYKNDKEMLCMVAVKRSIESLEDFISTTDALLKVIQEFDEEQINEIPHEGSWSAAQVIVHITKSNNGIAKAMKLDGEKITRDTDARVQELKNTFLDYTIKFKSPEFILPAAGPYEKAKVFSELERSIEQLRQTSKSANLSEAIRHPAFGEITKLELLYFVLFHTQRHTRQLKNIFSELNSKHYLQN</sequence>
<dbReference type="Pfam" id="PF12867">
    <property type="entry name" value="DinB_2"/>
    <property type="match status" value="1"/>
</dbReference>
<evidence type="ECO:0000259" key="1">
    <source>
        <dbReference type="Pfam" id="PF12867"/>
    </source>
</evidence>
<feature type="domain" description="DinB-like" evidence="1">
    <location>
        <begin position="146"/>
        <end position="290"/>
    </location>
</feature>
<dbReference type="Gene3D" id="1.20.120.450">
    <property type="entry name" value="dinb family like domain"/>
    <property type="match status" value="1"/>
</dbReference>
<dbReference type="SUPFAM" id="SSF109854">
    <property type="entry name" value="DinB/YfiT-like putative metalloenzymes"/>
    <property type="match status" value="1"/>
</dbReference>
<dbReference type="EMBL" id="CP042435">
    <property type="protein sequence ID" value="QEC66510.1"/>
    <property type="molecule type" value="Genomic_DNA"/>
</dbReference>
<gene>
    <name evidence="2" type="ORF">FRZ67_04075</name>
</gene>
<organism evidence="2 3">
    <name type="scientific">Panacibacter ginsenosidivorans</name>
    <dbReference type="NCBI Taxonomy" id="1813871"/>
    <lineage>
        <taxon>Bacteria</taxon>
        <taxon>Pseudomonadati</taxon>
        <taxon>Bacteroidota</taxon>
        <taxon>Chitinophagia</taxon>
        <taxon>Chitinophagales</taxon>
        <taxon>Chitinophagaceae</taxon>
        <taxon>Panacibacter</taxon>
    </lineage>
</organism>
<dbReference type="Proteomes" id="UP000321533">
    <property type="component" value="Chromosome"/>
</dbReference>
<accession>A0A5B8V549</accession>
<reference evidence="2 3" key="1">
    <citation type="journal article" date="2016" name="Int. J. Syst. Evol. Microbiol.">
        <title>Panacibacter ginsenosidivorans gen. nov., sp. nov., with ginsenoside converting activity isolated from soil of a ginseng field.</title>
        <authorList>
            <person name="Siddiqi M.Z."/>
            <person name="Muhammad Shafi S."/>
            <person name="Choi K.D."/>
            <person name="Im W.T."/>
        </authorList>
    </citation>
    <scope>NUCLEOTIDE SEQUENCE [LARGE SCALE GENOMIC DNA]</scope>
    <source>
        <strain evidence="2 3">Gsoil1550</strain>
    </source>
</reference>
<dbReference type="OrthoDB" id="679284at2"/>
<dbReference type="InterPro" id="IPR024775">
    <property type="entry name" value="DinB-like"/>
</dbReference>
<name>A0A5B8V549_9BACT</name>
<evidence type="ECO:0000313" key="3">
    <source>
        <dbReference type="Proteomes" id="UP000321533"/>
    </source>
</evidence>
<proteinExistence type="predicted"/>
<dbReference type="RefSeq" id="WP_147188310.1">
    <property type="nucleotide sequence ID" value="NZ_CP042435.1"/>
</dbReference>
<evidence type="ECO:0000313" key="2">
    <source>
        <dbReference type="EMBL" id="QEC66510.1"/>
    </source>
</evidence>
<dbReference type="AlphaFoldDB" id="A0A5B8V549"/>
<dbReference type="InterPro" id="IPR034660">
    <property type="entry name" value="DinB/YfiT-like"/>
</dbReference>
<dbReference type="KEGG" id="pgin:FRZ67_04075"/>
<protein>
    <submittedName>
        <fullName evidence="2">DinB family protein</fullName>
    </submittedName>
</protein>
<keyword evidence="3" id="KW-1185">Reference proteome</keyword>